<dbReference type="EMBL" id="FNMZ01000002">
    <property type="protein sequence ID" value="SDW74297.1"/>
    <property type="molecule type" value="Genomic_DNA"/>
</dbReference>
<keyword evidence="3" id="KW-1185">Reference proteome</keyword>
<dbReference type="InterPro" id="IPR037523">
    <property type="entry name" value="VOC_core"/>
</dbReference>
<reference evidence="2 3" key="1">
    <citation type="submission" date="2016-10" db="EMBL/GenBank/DDBJ databases">
        <authorList>
            <person name="de Groot N.N."/>
        </authorList>
    </citation>
    <scope>NUCLEOTIDE SEQUENCE [LARGE SCALE GENOMIC DNA]</scope>
    <source>
        <strain evidence="2 3">DSM 17890</strain>
    </source>
</reference>
<dbReference type="Pfam" id="PF13468">
    <property type="entry name" value="Glyoxalase_3"/>
    <property type="match status" value="1"/>
</dbReference>
<dbReference type="PROSITE" id="PS51819">
    <property type="entry name" value="VOC"/>
    <property type="match status" value="1"/>
</dbReference>
<feature type="domain" description="VOC" evidence="1">
    <location>
        <begin position="7"/>
        <end position="141"/>
    </location>
</feature>
<protein>
    <submittedName>
        <fullName evidence="2">Glyoxalase-like domain-containing protein</fullName>
    </submittedName>
</protein>
<dbReference type="PANTHER" id="PTHR40265:SF1">
    <property type="entry name" value="GLYOXALASE-LIKE DOMAIN-CONTAINING PROTEIN"/>
    <property type="match status" value="1"/>
</dbReference>
<accession>A0A1H2W1E7</accession>
<proteinExistence type="predicted"/>
<evidence type="ECO:0000259" key="1">
    <source>
        <dbReference type="PROSITE" id="PS51819"/>
    </source>
</evidence>
<dbReference type="InterPro" id="IPR029068">
    <property type="entry name" value="Glyas_Bleomycin-R_OHBP_Dase"/>
</dbReference>
<organism evidence="2 3">
    <name type="scientific">Albimonas donghaensis</name>
    <dbReference type="NCBI Taxonomy" id="356660"/>
    <lineage>
        <taxon>Bacteria</taxon>
        <taxon>Pseudomonadati</taxon>
        <taxon>Pseudomonadota</taxon>
        <taxon>Alphaproteobacteria</taxon>
        <taxon>Rhodobacterales</taxon>
        <taxon>Paracoccaceae</taxon>
        <taxon>Albimonas</taxon>
    </lineage>
</organism>
<evidence type="ECO:0000313" key="2">
    <source>
        <dbReference type="EMBL" id="SDW74297.1"/>
    </source>
</evidence>
<evidence type="ECO:0000313" key="3">
    <source>
        <dbReference type="Proteomes" id="UP000199118"/>
    </source>
</evidence>
<dbReference type="AlphaFoldDB" id="A0A1H2W1E7"/>
<dbReference type="STRING" id="356660.SAMN05444336_102235"/>
<dbReference type="Proteomes" id="UP000199118">
    <property type="component" value="Unassembled WGS sequence"/>
</dbReference>
<dbReference type="Gene3D" id="3.10.180.10">
    <property type="entry name" value="2,3-Dihydroxybiphenyl 1,2-Dioxygenase, domain 1"/>
    <property type="match status" value="1"/>
</dbReference>
<dbReference type="OrthoDB" id="9812467at2"/>
<dbReference type="InterPro" id="IPR025870">
    <property type="entry name" value="Glyoxalase-like_dom"/>
</dbReference>
<dbReference type="RefSeq" id="WP_092680508.1">
    <property type="nucleotide sequence ID" value="NZ_FNMZ01000002.1"/>
</dbReference>
<dbReference type="PANTHER" id="PTHR40265">
    <property type="entry name" value="BLL2707 PROTEIN"/>
    <property type="match status" value="1"/>
</dbReference>
<name>A0A1H2W1E7_9RHOB</name>
<sequence length="290" mass="30874">MTHPVKGVDHVFLMVNDLDESCEAFERLGFTISPRGMHSAHKGAANHTIMFPNDYFELLGMIAEVPGNADRREMLKREGQGLHAVACRIDDAHAAREGLAAQGIETEEVGSFSRPVPLPDGSEGMASFDTLKFLPHEYPLGTVFMCRHKTRDMVWVPSLLEHPNGAQGIAGVVAGCDDPDGAAAAFARLFAGGSIRHVDGGAVVSTGVADGPASAPIEVLTREALAAAYPEVDFSLTPRGAFAVLRVDTPDLKPVRAIFDQRGIPFMETARGLAVGPREACGSVVEFVGE</sequence>
<dbReference type="SUPFAM" id="SSF54593">
    <property type="entry name" value="Glyoxalase/Bleomycin resistance protein/Dihydroxybiphenyl dioxygenase"/>
    <property type="match status" value="1"/>
</dbReference>
<gene>
    <name evidence="2" type="ORF">SAMN05444336_102235</name>
</gene>